<accession>A0A7R8UX30</accession>
<sequence length="450" mass="51730">MSNLFDFDPREDDEEESDFDPFETSSDDEEYLPEPGENDESSEYESDDDVVDNEPQQHETTCSEPKEFVLSKDGKYCYYFEPPPQLPNRSNASFALHETPGRTLFASSRCTDILSSFLLFMEPIEKTIVEMTNLYGSRKYKELWLPVDIASLRAYYGLLILAGVYRSHGQCINELWDDQTGPPIFRATMTLKKFKLINECIRFDDKEQRKGIRSRDKLAPIRNIYDKWVNRLKMCYTVGKNVTVDEQLVPFRGRCPFTQYIPSKPHKYGIKIWCLCDASTYYAWNLEVYTGRDRNCKAELHVGVEAIRAPELLFQPSMIGSSEAGLAETIDFIFKMFTAEEQLLLATNVFLTGGCARFPGLKERLSKELLEMRPFQTPHKVYMADSPSLDAWFGARDFANSSNLPDYLVTKSEYLEKGGEYLKEHAASNYHFPTPSPIVTETVEKTESLT</sequence>
<keyword evidence="2" id="KW-0539">Nucleus</keyword>
<dbReference type="PANTHER" id="PTHR46599">
    <property type="entry name" value="PIGGYBAC TRANSPOSABLE ELEMENT-DERIVED PROTEIN 4"/>
    <property type="match status" value="1"/>
</dbReference>
<dbReference type="Pfam" id="PF00022">
    <property type="entry name" value="Actin"/>
    <property type="match status" value="1"/>
</dbReference>
<dbReference type="Pfam" id="PF13843">
    <property type="entry name" value="DDE_Tnp_1_7"/>
    <property type="match status" value="1"/>
</dbReference>
<dbReference type="InterPro" id="IPR029526">
    <property type="entry name" value="PGBD"/>
</dbReference>
<dbReference type="InParanoid" id="A0A7R8UX30"/>
<evidence type="ECO:0000256" key="3">
    <source>
        <dbReference type="RuleBase" id="RU000487"/>
    </source>
</evidence>
<evidence type="ECO:0000259" key="5">
    <source>
        <dbReference type="Pfam" id="PF13843"/>
    </source>
</evidence>
<dbReference type="FunFam" id="3.30.420.40:FF:000058">
    <property type="entry name" value="Putative actin-related protein 5"/>
    <property type="match status" value="1"/>
</dbReference>
<comment type="similarity">
    <text evidence="3">Belongs to the actin family.</text>
</comment>
<dbReference type="Proteomes" id="UP000594454">
    <property type="component" value="Chromosome 4"/>
</dbReference>
<evidence type="ECO:0000256" key="2">
    <source>
        <dbReference type="ARBA" id="ARBA00023242"/>
    </source>
</evidence>
<organism evidence="6 7">
    <name type="scientific">Hermetia illucens</name>
    <name type="common">Black soldier fly</name>
    <dbReference type="NCBI Taxonomy" id="343691"/>
    <lineage>
        <taxon>Eukaryota</taxon>
        <taxon>Metazoa</taxon>
        <taxon>Ecdysozoa</taxon>
        <taxon>Arthropoda</taxon>
        <taxon>Hexapoda</taxon>
        <taxon>Insecta</taxon>
        <taxon>Pterygota</taxon>
        <taxon>Neoptera</taxon>
        <taxon>Endopterygota</taxon>
        <taxon>Diptera</taxon>
        <taxon>Brachycera</taxon>
        <taxon>Stratiomyomorpha</taxon>
        <taxon>Stratiomyidae</taxon>
        <taxon>Hermetiinae</taxon>
        <taxon>Hermetia</taxon>
    </lineage>
</organism>
<dbReference type="Gene3D" id="3.30.420.40">
    <property type="match status" value="2"/>
</dbReference>
<dbReference type="InterPro" id="IPR004000">
    <property type="entry name" value="Actin"/>
</dbReference>
<dbReference type="SMART" id="SM00268">
    <property type="entry name" value="ACTIN"/>
    <property type="match status" value="1"/>
</dbReference>
<dbReference type="FunFam" id="3.30.420.40:FF:000048">
    <property type="entry name" value="ARP5 actin-related protein 5 homolog"/>
    <property type="match status" value="1"/>
</dbReference>
<dbReference type="PANTHER" id="PTHR46599:SF6">
    <property type="entry name" value="DUAL SPECIFICITY PHOSPHATASE 26"/>
    <property type="match status" value="1"/>
</dbReference>
<dbReference type="EMBL" id="LR899012">
    <property type="protein sequence ID" value="CAD7088161.1"/>
    <property type="molecule type" value="Genomic_DNA"/>
</dbReference>
<comment type="subcellular location">
    <subcellularLocation>
        <location evidence="1">Nucleus</location>
    </subcellularLocation>
</comment>
<name>A0A7R8UX30_HERIL</name>
<dbReference type="OrthoDB" id="8039240at2759"/>
<proteinExistence type="inferred from homology"/>
<feature type="region of interest" description="Disordered" evidence="4">
    <location>
        <begin position="1"/>
        <end position="64"/>
    </location>
</feature>
<dbReference type="GO" id="GO:0005634">
    <property type="term" value="C:nucleus"/>
    <property type="evidence" value="ECO:0007669"/>
    <property type="project" value="UniProtKB-SubCell"/>
</dbReference>
<protein>
    <recommendedName>
        <fullName evidence="5">PiggyBac transposable element-derived protein domain-containing protein</fullName>
    </recommendedName>
</protein>
<dbReference type="InterPro" id="IPR043129">
    <property type="entry name" value="ATPase_NBD"/>
</dbReference>
<dbReference type="AlphaFoldDB" id="A0A7R8UX30"/>
<feature type="domain" description="PiggyBac transposable element-derived protein" evidence="5">
    <location>
        <begin position="119"/>
        <end position="297"/>
    </location>
</feature>
<evidence type="ECO:0000313" key="7">
    <source>
        <dbReference type="Proteomes" id="UP000594454"/>
    </source>
</evidence>
<gene>
    <name evidence="6" type="ORF">HERILL_LOCUS10812</name>
</gene>
<keyword evidence="7" id="KW-1185">Reference proteome</keyword>
<evidence type="ECO:0000256" key="4">
    <source>
        <dbReference type="SAM" id="MobiDB-lite"/>
    </source>
</evidence>
<dbReference type="SUPFAM" id="SSF53067">
    <property type="entry name" value="Actin-like ATPase domain"/>
    <property type="match status" value="1"/>
</dbReference>
<dbReference type="Gene3D" id="3.90.640.10">
    <property type="entry name" value="Actin, Chain A, domain 4"/>
    <property type="match status" value="1"/>
</dbReference>
<reference evidence="6 7" key="1">
    <citation type="submission" date="2020-11" db="EMBL/GenBank/DDBJ databases">
        <authorList>
            <person name="Wallbank WR R."/>
            <person name="Pardo Diaz C."/>
            <person name="Kozak K."/>
            <person name="Martin S."/>
            <person name="Jiggins C."/>
            <person name="Moest M."/>
            <person name="Warren A I."/>
            <person name="Generalovic N T."/>
            <person name="Byers J.R.P. K."/>
            <person name="Montejo-Kovacevich G."/>
            <person name="Yen C E."/>
        </authorList>
    </citation>
    <scope>NUCLEOTIDE SEQUENCE [LARGE SCALE GENOMIC DNA]</scope>
</reference>
<evidence type="ECO:0000256" key="1">
    <source>
        <dbReference type="ARBA" id="ARBA00004123"/>
    </source>
</evidence>
<feature type="compositionally biased region" description="Acidic residues" evidence="4">
    <location>
        <begin position="9"/>
        <end position="52"/>
    </location>
</feature>
<evidence type="ECO:0000313" key="6">
    <source>
        <dbReference type="EMBL" id="CAD7088161.1"/>
    </source>
</evidence>